<dbReference type="GO" id="GO:0005874">
    <property type="term" value="C:microtubule"/>
    <property type="evidence" value="ECO:0007669"/>
    <property type="project" value="UniProtKB-KW"/>
</dbReference>
<evidence type="ECO:0000256" key="3">
    <source>
        <dbReference type="ARBA" id="ARBA00009859"/>
    </source>
</evidence>
<name>A0A7S0KIN5_MICPS</name>
<proteinExistence type="inferred from homology"/>
<dbReference type="GO" id="GO:0005794">
    <property type="term" value="C:Golgi apparatus"/>
    <property type="evidence" value="ECO:0007669"/>
    <property type="project" value="TreeGrafter"/>
</dbReference>
<dbReference type="GO" id="GO:0008017">
    <property type="term" value="F:microtubule binding"/>
    <property type="evidence" value="ECO:0007669"/>
    <property type="project" value="InterPro"/>
</dbReference>
<evidence type="ECO:0000256" key="2">
    <source>
        <dbReference type="ARBA" id="ARBA00004245"/>
    </source>
</evidence>
<comment type="subcellular location">
    <subcellularLocation>
        <location evidence="1">Cell projection</location>
        <location evidence="1">Cilium</location>
        <location evidence="1">Flagellum</location>
    </subcellularLocation>
    <subcellularLocation>
        <location evidence="2">Cytoplasm</location>
        <location evidence="2">Cytoskeleton</location>
    </subcellularLocation>
</comment>
<keyword evidence="8" id="KW-0969">Cilium</keyword>
<dbReference type="PANTHER" id="PTHR31543:SF0">
    <property type="entry name" value="DYNEIN REGULATORY COMPLEX SUBUNIT 4"/>
    <property type="match status" value="1"/>
</dbReference>
<keyword evidence="6" id="KW-0282">Flagellum</keyword>
<evidence type="ECO:0000256" key="1">
    <source>
        <dbReference type="ARBA" id="ARBA00004230"/>
    </source>
</evidence>
<gene>
    <name evidence="13" type="ORF">MSP1404_LOCUS3148</name>
</gene>
<dbReference type="AlphaFoldDB" id="A0A7S0KIN5"/>
<evidence type="ECO:0000256" key="8">
    <source>
        <dbReference type="ARBA" id="ARBA00023069"/>
    </source>
</evidence>
<feature type="domain" description="Growth arrest-specific protein 8" evidence="12">
    <location>
        <begin position="222"/>
        <end position="421"/>
    </location>
</feature>
<dbReference type="GO" id="GO:0031267">
    <property type="term" value="F:small GTPase binding"/>
    <property type="evidence" value="ECO:0007669"/>
    <property type="project" value="InterPro"/>
</dbReference>
<evidence type="ECO:0000313" key="13">
    <source>
        <dbReference type="EMBL" id="CAD8581536.1"/>
    </source>
</evidence>
<dbReference type="GO" id="GO:0048870">
    <property type="term" value="P:cell motility"/>
    <property type="evidence" value="ECO:0007669"/>
    <property type="project" value="InterPro"/>
</dbReference>
<accession>A0A7S0KIN5</accession>
<dbReference type="InterPro" id="IPR025593">
    <property type="entry name" value="GAS8_dom"/>
</dbReference>
<evidence type="ECO:0000256" key="10">
    <source>
        <dbReference type="ARBA" id="ARBA00023273"/>
    </source>
</evidence>
<evidence type="ECO:0000259" key="12">
    <source>
        <dbReference type="Pfam" id="PF13851"/>
    </source>
</evidence>
<evidence type="ECO:0000256" key="9">
    <source>
        <dbReference type="ARBA" id="ARBA00023212"/>
    </source>
</evidence>
<organism evidence="13">
    <name type="scientific">Micromonas pusilla</name>
    <name type="common">Picoplanktonic green alga</name>
    <name type="synonym">Chromulina pusilla</name>
    <dbReference type="NCBI Taxonomy" id="38833"/>
    <lineage>
        <taxon>Eukaryota</taxon>
        <taxon>Viridiplantae</taxon>
        <taxon>Chlorophyta</taxon>
        <taxon>Mamiellophyceae</taxon>
        <taxon>Mamiellales</taxon>
        <taxon>Mamiellaceae</taxon>
        <taxon>Micromonas</taxon>
    </lineage>
</organism>
<evidence type="ECO:0000256" key="6">
    <source>
        <dbReference type="ARBA" id="ARBA00022846"/>
    </source>
</evidence>
<sequence>MLKAAPNRETRIISQVLANSGEEFDRRDEGTLDMKIHKLEKQKVLKEHQKTHAELERERVYSLFEIARRHVDEEDAAVRNKDKALEVVEDRHRKEINAYKHKIKHLLHERANSLSSFKRDTSNALKLQHRSTNAREAVLNAEKRSLKSDLKEEELAHAEIMRQLKMEQAKVIAKMRQEFAMARVDMEHKYETQVKTLHGDFDLRLNHEVHEIEERNNGHVNSLIKAHDVAFTELKNYYNDITQNNLNIIKTLKDELEDVRKREAANDILMHEMSEENKRMADPLTRALQEVQELRRALAQQGKDKQALGLAQNRLLDAKNMYLSLGKEYVLQGRRLTKARLERDEFRRKFELVVHDIQQKTRLKNMLVERRLDVAGETIKTRDAELGEVLCSISLNPEALQRVSKKLDEVLASKGQLISSLQRDNLKLSKAYNDLVLVYRATMNKFGVPVEELGMSNEAAMSDLSSFAEQSAQSL</sequence>
<protein>
    <recommendedName>
        <fullName evidence="12">Growth arrest-specific protein 8 domain-containing protein</fullName>
    </recommendedName>
</protein>
<comment type="similarity">
    <text evidence="3">Belongs to the DRC4 family.</text>
</comment>
<keyword evidence="9" id="KW-0206">Cytoskeleton</keyword>
<dbReference type="PANTHER" id="PTHR31543">
    <property type="entry name" value="DYNEIN REGULATORY COMPLEX SUBUNIT 4"/>
    <property type="match status" value="1"/>
</dbReference>
<reference evidence="13" key="1">
    <citation type="submission" date="2021-01" db="EMBL/GenBank/DDBJ databases">
        <authorList>
            <person name="Corre E."/>
            <person name="Pelletier E."/>
            <person name="Niang G."/>
            <person name="Scheremetjew M."/>
            <person name="Finn R."/>
            <person name="Kale V."/>
            <person name="Holt S."/>
            <person name="Cochrane G."/>
            <person name="Meng A."/>
            <person name="Brown T."/>
            <person name="Cohen L."/>
        </authorList>
    </citation>
    <scope>NUCLEOTIDE SEQUENCE</scope>
    <source>
        <strain evidence="13">CCMP494</strain>
    </source>
</reference>
<evidence type="ECO:0000256" key="5">
    <source>
        <dbReference type="ARBA" id="ARBA00022701"/>
    </source>
</evidence>
<evidence type="ECO:0000256" key="7">
    <source>
        <dbReference type="ARBA" id="ARBA00023054"/>
    </source>
</evidence>
<keyword evidence="7 11" id="KW-0175">Coiled coil</keyword>
<evidence type="ECO:0000256" key="11">
    <source>
        <dbReference type="SAM" id="Coils"/>
    </source>
</evidence>
<dbReference type="Pfam" id="PF13851">
    <property type="entry name" value="GAS"/>
    <property type="match status" value="1"/>
</dbReference>
<evidence type="ECO:0000256" key="4">
    <source>
        <dbReference type="ARBA" id="ARBA00022490"/>
    </source>
</evidence>
<keyword evidence="4" id="KW-0963">Cytoplasm</keyword>
<keyword evidence="10" id="KW-0966">Cell projection</keyword>
<keyword evidence="5" id="KW-0493">Microtubule</keyword>
<dbReference type="EMBL" id="HBEV01004156">
    <property type="protein sequence ID" value="CAD8581536.1"/>
    <property type="molecule type" value="Transcribed_RNA"/>
</dbReference>
<dbReference type="GO" id="GO:0031514">
    <property type="term" value="C:motile cilium"/>
    <property type="evidence" value="ECO:0007669"/>
    <property type="project" value="UniProtKB-SubCell"/>
</dbReference>
<dbReference type="InterPro" id="IPR039308">
    <property type="entry name" value="GAS8"/>
</dbReference>
<feature type="coiled-coil region" evidence="11">
    <location>
        <begin position="143"/>
        <end position="170"/>
    </location>
</feature>